<keyword evidence="3" id="KW-1185">Reference proteome</keyword>
<name>A0A1I3DPK0_9BURK</name>
<proteinExistence type="predicted"/>
<dbReference type="Gene3D" id="2.40.10.10">
    <property type="entry name" value="Trypsin-like serine proteases"/>
    <property type="match status" value="1"/>
</dbReference>
<reference evidence="2 3" key="1">
    <citation type="submission" date="2016-10" db="EMBL/GenBank/DDBJ databases">
        <authorList>
            <person name="de Groot N.N."/>
        </authorList>
    </citation>
    <scope>NUCLEOTIDE SEQUENCE [LARGE SCALE GENOMIC DNA]</scope>
    <source>
        <strain evidence="2 3">LMG 23650</strain>
    </source>
</reference>
<evidence type="ECO:0000313" key="3">
    <source>
        <dbReference type="Proteomes" id="UP000199548"/>
    </source>
</evidence>
<sequence>MRTDLEVKTNRASSAGGLNPEGLSFPASGSGPALHSAVQRAHERISIALADGTCRLPIVLCYIDYVYDCLAIGFADTTAAIRRAHRELSALAGGVPVRAFRCAPAVRHANKTGHNRPLVGGLLLWCPAGGGTNGKGTLCIAATRSGVAGFVTCGHVVGAKGSDVFQPQSTSQQFKVGTATEVTNYNGVAASDSAFVTLEASVQATANAIWKSSSTNYTVTGISAAPGFGTDVSMQGASTAKTLRSGKIRGDNVTVTFSDGGTLTGQLLADYQSEKGDSGAPVFTDPQAGSSVELIGMNVGAAKPGDTNPAPDPKWLPADGAYAIISPWANIKSDLGLD</sequence>
<dbReference type="InterPro" id="IPR009003">
    <property type="entry name" value="Peptidase_S1_PA"/>
</dbReference>
<dbReference type="InterPro" id="IPR043504">
    <property type="entry name" value="Peptidase_S1_PA_chymotrypsin"/>
</dbReference>
<dbReference type="AlphaFoldDB" id="A0A1I3DPK0"/>
<protein>
    <submittedName>
        <fullName evidence="2">Uncharacterized protein</fullName>
    </submittedName>
</protein>
<evidence type="ECO:0000256" key="1">
    <source>
        <dbReference type="SAM" id="MobiDB-lite"/>
    </source>
</evidence>
<gene>
    <name evidence="2" type="ORF">SAMN05192543_101444</name>
</gene>
<dbReference type="Proteomes" id="UP000199548">
    <property type="component" value="Unassembled WGS sequence"/>
</dbReference>
<accession>A0A1I3DPK0</accession>
<dbReference type="RefSeq" id="WP_091006839.1">
    <property type="nucleotide sequence ID" value="NZ_CP041743.1"/>
</dbReference>
<evidence type="ECO:0000313" key="2">
    <source>
        <dbReference type="EMBL" id="SFH88499.1"/>
    </source>
</evidence>
<feature type="region of interest" description="Disordered" evidence="1">
    <location>
        <begin position="1"/>
        <end position="21"/>
    </location>
</feature>
<dbReference type="STRING" id="420953.SAMN05192543_101444"/>
<dbReference type="SUPFAM" id="SSF50494">
    <property type="entry name" value="Trypsin-like serine proteases"/>
    <property type="match status" value="1"/>
</dbReference>
<dbReference type="EMBL" id="FOQU01000001">
    <property type="protein sequence ID" value="SFH88499.1"/>
    <property type="molecule type" value="Genomic_DNA"/>
</dbReference>
<dbReference type="OrthoDB" id="9149940at2"/>
<organism evidence="2 3">
    <name type="scientific">Paraburkholderia megapolitana</name>
    <dbReference type="NCBI Taxonomy" id="420953"/>
    <lineage>
        <taxon>Bacteria</taxon>
        <taxon>Pseudomonadati</taxon>
        <taxon>Pseudomonadota</taxon>
        <taxon>Betaproteobacteria</taxon>
        <taxon>Burkholderiales</taxon>
        <taxon>Burkholderiaceae</taxon>
        <taxon>Paraburkholderia</taxon>
    </lineage>
</organism>